<gene>
    <name evidence="1" type="ORF">GDO81_002984</name>
</gene>
<sequence>MTQRILDLTLEILHLLTGEDYSPVKKTSRGEMSCVRSRTMANEQKILNLSWKIIELLNGEVKSAGNIRPGNRAASR</sequence>
<dbReference type="Proteomes" id="UP000824782">
    <property type="component" value="Unassembled WGS sequence"/>
</dbReference>
<accession>A0AAV7DP01</accession>
<name>A0AAV7DP01_ENGPU</name>
<proteinExistence type="predicted"/>
<dbReference type="AlphaFoldDB" id="A0AAV7DP01"/>
<dbReference type="EMBL" id="WNYA01000001">
    <property type="protein sequence ID" value="KAG8599278.1"/>
    <property type="molecule type" value="Genomic_DNA"/>
</dbReference>
<reference evidence="1" key="1">
    <citation type="thesis" date="2020" institute="ProQuest LLC" country="789 East Eisenhower Parkway, Ann Arbor, MI, USA">
        <title>Comparative Genomics and Chromosome Evolution.</title>
        <authorList>
            <person name="Mudd A.B."/>
        </authorList>
    </citation>
    <scope>NUCLEOTIDE SEQUENCE</scope>
    <source>
        <strain evidence="1">237g6f4</strain>
        <tissue evidence="1">Blood</tissue>
    </source>
</reference>
<evidence type="ECO:0000313" key="1">
    <source>
        <dbReference type="EMBL" id="KAG8599278.1"/>
    </source>
</evidence>
<organism evidence="1 2">
    <name type="scientific">Engystomops pustulosus</name>
    <name type="common">Tungara frog</name>
    <name type="synonym">Physalaemus pustulosus</name>
    <dbReference type="NCBI Taxonomy" id="76066"/>
    <lineage>
        <taxon>Eukaryota</taxon>
        <taxon>Metazoa</taxon>
        <taxon>Chordata</taxon>
        <taxon>Craniata</taxon>
        <taxon>Vertebrata</taxon>
        <taxon>Euteleostomi</taxon>
        <taxon>Amphibia</taxon>
        <taxon>Batrachia</taxon>
        <taxon>Anura</taxon>
        <taxon>Neobatrachia</taxon>
        <taxon>Hyloidea</taxon>
        <taxon>Leptodactylidae</taxon>
        <taxon>Leiuperinae</taxon>
        <taxon>Engystomops</taxon>
    </lineage>
</organism>
<protein>
    <recommendedName>
        <fullName evidence="3">Interleukin-6</fullName>
    </recommendedName>
</protein>
<evidence type="ECO:0000313" key="2">
    <source>
        <dbReference type="Proteomes" id="UP000824782"/>
    </source>
</evidence>
<evidence type="ECO:0008006" key="3">
    <source>
        <dbReference type="Google" id="ProtNLM"/>
    </source>
</evidence>
<keyword evidence="2" id="KW-1185">Reference proteome</keyword>
<comment type="caution">
    <text evidence="1">The sequence shown here is derived from an EMBL/GenBank/DDBJ whole genome shotgun (WGS) entry which is preliminary data.</text>
</comment>